<reference evidence="1" key="2">
    <citation type="journal article" date="2015" name="Data Brief">
        <title>Shoot transcriptome of the giant reed, Arundo donax.</title>
        <authorList>
            <person name="Barrero R.A."/>
            <person name="Guerrero F.D."/>
            <person name="Moolhuijzen P."/>
            <person name="Goolsby J.A."/>
            <person name="Tidwell J."/>
            <person name="Bellgard S.E."/>
            <person name="Bellgard M.I."/>
        </authorList>
    </citation>
    <scope>NUCLEOTIDE SEQUENCE</scope>
    <source>
        <tissue evidence="1">Shoot tissue taken approximately 20 cm above the soil surface</tissue>
    </source>
</reference>
<name>A0A0A8ZY89_ARUDO</name>
<dbReference type="EMBL" id="GBRH01255217">
    <property type="protein sequence ID" value="JAD42678.1"/>
    <property type="molecule type" value="Transcribed_RNA"/>
</dbReference>
<organism evidence="1">
    <name type="scientific">Arundo donax</name>
    <name type="common">Giant reed</name>
    <name type="synonym">Donax arundinaceus</name>
    <dbReference type="NCBI Taxonomy" id="35708"/>
    <lineage>
        <taxon>Eukaryota</taxon>
        <taxon>Viridiplantae</taxon>
        <taxon>Streptophyta</taxon>
        <taxon>Embryophyta</taxon>
        <taxon>Tracheophyta</taxon>
        <taxon>Spermatophyta</taxon>
        <taxon>Magnoliopsida</taxon>
        <taxon>Liliopsida</taxon>
        <taxon>Poales</taxon>
        <taxon>Poaceae</taxon>
        <taxon>PACMAD clade</taxon>
        <taxon>Arundinoideae</taxon>
        <taxon>Arundineae</taxon>
        <taxon>Arundo</taxon>
    </lineage>
</organism>
<evidence type="ECO:0000313" key="1">
    <source>
        <dbReference type="EMBL" id="JAD42678.1"/>
    </source>
</evidence>
<dbReference type="AlphaFoldDB" id="A0A0A8ZY89"/>
<accession>A0A0A8ZY89</accession>
<protein>
    <submittedName>
        <fullName evidence="1">Uncharacterized protein</fullName>
    </submittedName>
</protein>
<reference evidence="1" key="1">
    <citation type="submission" date="2014-09" db="EMBL/GenBank/DDBJ databases">
        <authorList>
            <person name="Magalhaes I.L.F."/>
            <person name="Oliveira U."/>
            <person name="Santos F.R."/>
            <person name="Vidigal T.H.D.A."/>
            <person name="Brescovit A.D."/>
            <person name="Santos A.J."/>
        </authorList>
    </citation>
    <scope>NUCLEOTIDE SEQUENCE</scope>
    <source>
        <tissue evidence="1">Shoot tissue taken approximately 20 cm above the soil surface</tissue>
    </source>
</reference>
<sequence>MVHLSVMPRIFGVSLVPCSILPSLVQTSPTLSSRSASTCMTPGSLTLQL</sequence>
<proteinExistence type="predicted"/>